<dbReference type="AlphaFoldDB" id="A0A9N8JLH6"/>
<sequence length="431" mass="48109">MNVLDIVPIGPKEPLPSDLINITDFEWKLVWQDYLPNLASFALGAYERPVADYLDAETLKNSYQAAYRLLLARKLADVLSTDLDRNKTVLATRRYQTQTVVMVPTFVYVVEVKYQLPINASGIPHSFSSSTYDHFYVAMSNLTAGTPLPAWTDERFFYVPFQDVDSRNASANLYRVRTPAVSASLHCYSMYQKSLGKNLTWDIPAGSPSCNLSSLQTYKSVESRSPEAIEYMSFDNSYSSNNHTSGCELTVLAGWGRSSKRSIEQPLDASWIGCQPQLHVELREVMVDHKGLVQSSTPINDTMDHENRYLQAGSSDILDAFHTLLTLSIAPKYPYVSSKPYHNDSYPSDFVNYLLAQTLNSSATLDPHLPPPSFNTTAPIVEALYARIFAIVLGTRINTILQPSNKTIVVAGSVLSPEIHLEETRVTELKG</sequence>
<organism evidence="1 2">
    <name type="scientific">Aureobasidium vineae</name>
    <dbReference type="NCBI Taxonomy" id="2773715"/>
    <lineage>
        <taxon>Eukaryota</taxon>
        <taxon>Fungi</taxon>
        <taxon>Dikarya</taxon>
        <taxon>Ascomycota</taxon>
        <taxon>Pezizomycotina</taxon>
        <taxon>Dothideomycetes</taxon>
        <taxon>Dothideomycetidae</taxon>
        <taxon>Dothideales</taxon>
        <taxon>Saccotheciaceae</taxon>
        <taxon>Aureobasidium</taxon>
    </lineage>
</organism>
<dbReference type="EMBL" id="CAIJEN010000009">
    <property type="protein sequence ID" value="CAD0090473.1"/>
    <property type="molecule type" value="Genomic_DNA"/>
</dbReference>
<accession>A0A9N8JLH6</accession>
<comment type="caution">
    <text evidence="1">The sequence shown here is derived from an EMBL/GenBank/DDBJ whole genome shotgun (WGS) entry which is preliminary data.</text>
</comment>
<gene>
    <name evidence="1" type="ORF">AWRI4619_LOCUS6325</name>
</gene>
<evidence type="ECO:0000313" key="1">
    <source>
        <dbReference type="EMBL" id="CAD0090473.1"/>
    </source>
</evidence>
<proteinExistence type="predicted"/>
<name>A0A9N8JLH6_9PEZI</name>
<keyword evidence="2" id="KW-1185">Reference proteome</keyword>
<dbReference type="Proteomes" id="UP000716446">
    <property type="component" value="Unassembled WGS sequence"/>
</dbReference>
<evidence type="ECO:0000313" key="2">
    <source>
        <dbReference type="Proteomes" id="UP000716446"/>
    </source>
</evidence>
<reference evidence="1" key="1">
    <citation type="submission" date="2020-06" db="EMBL/GenBank/DDBJ databases">
        <authorList>
            <person name="Onetto C."/>
        </authorList>
    </citation>
    <scope>NUCLEOTIDE SEQUENCE</scope>
</reference>
<protein>
    <submittedName>
        <fullName evidence="1">Uncharacterized protein</fullName>
    </submittedName>
</protein>